<comment type="caution">
    <text evidence="1">The sequence shown here is derived from an EMBL/GenBank/DDBJ whole genome shotgun (WGS) entry which is preliminary data.</text>
</comment>
<evidence type="ECO:0000313" key="1">
    <source>
        <dbReference type="EMBL" id="RAO74422.1"/>
    </source>
</evidence>
<name>A0A328P184_9GAMM</name>
<dbReference type="Proteomes" id="UP000248926">
    <property type="component" value="Unassembled WGS sequence"/>
</dbReference>
<proteinExistence type="predicted"/>
<evidence type="ECO:0000313" key="2">
    <source>
        <dbReference type="Proteomes" id="UP000248926"/>
    </source>
</evidence>
<gene>
    <name evidence="1" type="ORF">CA260_20290</name>
</gene>
<reference evidence="1 2" key="1">
    <citation type="journal article" date="2018" name="Genet. Mol. Biol.">
        <title>The genome sequence of Dyella jiangningensis FCAV SCS01 from a lignocellulose-decomposing microbial consortium metagenome reveals potential for biotechnological applications.</title>
        <authorList>
            <person name="Desiderato J.G."/>
            <person name="Alvarenga D.O."/>
            <person name="Constancio M.T.L."/>
            <person name="Alves L.M.C."/>
            <person name="Varani A.M."/>
        </authorList>
    </citation>
    <scope>NUCLEOTIDE SEQUENCE [LARGE SCALE GENOMIC DNA]</scope>
    <source>
        <strain evidence="1 2">FCAV SCS01</strain>
    </source>
</reference>
<keyword evidence="2" id="KW-1185">Reference proteome</keyword>
<accession>A0A328P184</accession>
<dbReference type="EMBL" id="NFZS01000007">
    <property type="protein sequence ID" value="RAO74422.1"/>
    <property type="molecule type" value="Genomic_DNA"/>
</dbReference>
<organism evidence="1 2">
    <name type="scientific">Dyella jiangningensis</name>
    <dbReference type="NCBI Taxonomy" id="1379159"/>
    <lineage>
        <taxon>Bacteria</taxon>
        <taxon>Pseudomonadati</taxon>
        <taxon>Pseudomonadota</taxon>
        <taxon>Gammaproteobacteria</taxon>
        <taxon>Lysobacterales</taxon>
        <taxon>Rhodanobacteraceae</taxon>
        <taxon>Dyella</taxon>
    </lineage>
</organism>
<sequence>MPRPERYPSTIAAIGLHAHKGGAVAVGVSIERGEPRVVLSVSLETGTVDDRLSFEPYRLAAEMARDASGRATDEARATVAEGRRRQEHRATEGLQAIARQLEAMACKPVVIALLVNRAGWITDLLDYSLAWAEHVPVAEALAVRDAFRAAALRCGIALVELDEKSLPDRAAQVLGQSVDEMTARLKPLGMAVGKPWRKEQKLACLAAWTAVAQKH</sequence>
<protein>
    <submittedName>
        <fullName evidence="1">Uncharacterized protein</fullName>
    </submittedName>
</protein>
<dbReference type="AlphaFoldDB" id="A0A328P184"/>
<dbReference type="RefSeq" id="WP_111984907.1">
    <property type="nucleotide sequence ID" value="NZ_NFZS01000007.1"/>
</dbReference>
<dbReference type="OrthoDB" id="5953728at2"/>